<dbReference type="AlphaFoldDB" id="A0A4S3JNB7"/>
<sequence>MDSMVMLYTLHALEDAPGLAIIADFWVVLTGGRLLSEKVAGKSVPNTEPEVIDVPIWKECKERIAVKFVDIRGYE</sequence>
<dbReference type="Proteomes" id="UP000308092">
    <property type="component" value="Unassembled WGS sequence"/>
</dbReference>
<keyword evidence="2" id="KW-1185">Reference proteome</keyword>
<evidence type="ECO:0000313" key="2">
    <source>
        <dbReference type="Proteomes" id="UP000308092"/>
    </source>
</evidence>
<reference evidence="1 2" key="1">
    <citation type="submission" date="2019-03" db="EMBL/GenBank/DDBJ databases">
        <title>The genome sequence of a newly discovered highly antifungal drug resistant Aspergillus species, Aspergillus tanneri NIH 1004.</title>
        <authorList>
            <person name="Mounaud S."/>
            <person name="Singh I."/>
            <person name="Joardar V."/>
            <person name="Pakala S."/>
            <person name="Pakala S."/>
            <person name="Venepally P."/>
            <person name="Hoover J."/>
            <person name="Nierman W."/>
            <person name="Chung J."/>
            <person name="Losada L."/>
        </authorList>
    </citation>
    <scope>NUCLEOTIDE SEQUENCE [LARGE SCALE GENOMIC DNA]</scope>
    <source>
        <strain evidence="1 2">NIH1004</strain>
    </source>
</reference>
<comment type="caution">
    <text evidence="1">The sequence shown here is derived from an EMBL/GenBank/DDBJ whole genome shotgun (WGS) entry which is preliminary data.</text>
</comment>
<evidence type="ECO:0000313" key="1">
    <source>
        <dbReference type="EMBL" id="THC96258.1"/>
    </source>
</evidence>
<proteinExistence type="predicted"/>
<dbReference type="EMBL" id="SOSA01000121">
    <property type="protein sequence ID" value="THC96258.1"/>
    <property type="molecule type" value="Genomic_DNA"/>
</dbReference>
<name>A0A4S3JNB7_9EURO</name>
<dbReference type="VEuPathDB" id="FungiDB:EYZ11_004251"/>
<protein>
    <submittedName>
        <fullName evidence="1">Uncharacterized protein</fullName>
    </submittedName>
</protein>
<organism evidence="1 2">
    <name type="scientific">Aspergillus tanneri</name>
    <dbReference type="NCBI Taxonomy" id="1220188"/>
    <lineage>
        <taxon>Eukaryota</taxon>
        <taxon>Fungi</taxon>
        <taxon>Dikarya</taxon>
        <taxon>Ascomycota</taxon>
        <taxon>Pezizomycotina</taxon>
        <taxon>Eurotiomycetes</taxon>
        <taxon>Eurotiomycetidae</taxon>
        <taxon>Eurotiales</taxon>
        <taxon>Aspergillaceae</taxon>
        <taxon>Aspergillus</taxon>
        <taxon>Aspergillus subgen. Circumdati</taxon>
    </lineage>
</organism>
<accession>A0A4S3JNB7</accession>
<gene>
    <name evidence="1" type="ORF">EYZ11_004251</name>
</gene>